<dbReference type="EMBL" id="CP016545">
    <property type="protein sequence ID" value="ANU08600.1"/>
    <property type="molecule type" value="Genomic_DNA"/>
</dbReference>
<dbReference type="STRING" id="645517.A6F65_02317"/>
<keyword evidence="2" id="KW-0732">Signal</keyword>
<evidence type="ECO:0000313" key="4">
    <source>
        <dbReference type="Proteomes" id="UP000092698"/>
    </source>
</evidence>
<protein>
    <submittedName>
        <fullName evidence="3">Pilus biogenesis CpaD protein</fullName>
    </submittedName>
</protein>
<keyword evidence="4" id="KW-1185">Reference proteome</keyword>
<accession>A0A1C7DAT0</accession>
<gene>
    <name evidence="3" type="ORF">A6F65_02317</name>
</gene>
<sequence length="217" mass="22403">MNKISLKRAATTALALSLGMGLSACMSGSEPANRSLNSVNQPVVERQSYALDLRATAAGLPVTEQQRLNDWFSSMGVGYGARVAIDDPSGNRAVAEDVAAIAGRYGLLVQPGAPVTAGYVEPGTVRVTITRSVAYVPGCPNWSDKAPDFGKNATSQGFGCAVNSNMAAMVADPEHLIRGADGNGNTVIMSSNKAIETYRDQQPTGAGGLPAVSSKGE</sequence>
<dbReference type="Proteomes" id="UP000092698">
    <property type="component" value="Chromosome"/>
</dbReference>
<evidence type="ECO:0000256" key="1">
    <source>
        <dbReference type="SAM" id="MobiDB-lite"/>
    </source>
</evidence>
<dbReference type="Pfam" id="PF09476">
    <property type="entry name" value="Pilus_CpaD"/>
    <property type="match status" value="1"/>
</dbReference>
<feature type="signal peptide" evidence="2">
    <location>
        <begin position="1"/>
        <end position="24"/>
    </location>
</feature>
<dbReference type="RefSeq" id="WP_067788877.1">
    <property type="nucleotide sequence ID" value="NZ_CP016545.1"/>
</dbReference>
<feature type="region of interest" description="Disordered" evidence="1">
    <location>
        <begin position="198"/>
        <end position="217"/>
    </location>
</feature>
<feature type="chain" id="PRO_5008884555" evidence="2">
    <location>
        <begin position="25"/>
        <end position="217"/>
    </location>
</feature>
<dbReference type="InterPro" id="IPR019027">
    <property type="entry name" value="Pilus_biogenesis_CpaD-related"/>
</dbReference>
<evidence type="ECO:0000313" key="3">
    <source>
        <dbReference type="EMBL" id="ANU08600.1"/>
    </source>
</evidence>
<organism evidence="3 4">
    <name type="scientific">Paraurantiacibacter namhicola</name>
    <dbReference type="NCBI Taxonomy" id="645517"/>
    <lineage>
        <taxon>Bacteria</taxon>
        <taxon>Pseudomonadati</taxon>
        <taxon>Pseudomonadota</taxon>
        <taxon>Alphaproteobacteria</taxon>
        <taxon>Sphingomonadales</taxon>
        <taxon>Erythrobacteraceae</taxon>
        <taxon>Paraurantiacibacter</taxon>
    </lineage>
</organism>
<dbReference type="AlphaFoldDB" id="A0A1C7DAT0"/>
<name>A0A1C7DAT0_9SPHN</name>
<dbReference type="KEGG" id="anh:A6F65_02317"/>
<evidence type="ECO:0000256" key="2">
    <source>
        <dbReference type="SAM" id="SignalP"/>
    </source>
</evidence>
<proteinExistence type="predicted"/>
<dbReference type="OrthoDB" id="9802674at2"/>
<reference evidence="3 4" key="1">
    <citation type="submission" date="2016-07" db="EMBL/GenBank/DDBJ databases">
        <title>Complete genome sequence of Altererythrobacter namhicola JCM 16345T, containing esterase-encoding genes.</title>
        <authorList>
            <person name="Cheng H."/>
            <person name="Wu Y.-H."/>
            <person name="Jian S.-L."/>
            <person name="Huo Y.-Y."/>
            <person name="Wang C.-S."/>
            <person name="Xu X.-W."/>
        </authorList>
    </citation>
    <scope>NUCLEOTIDE SEQUENCE [LARGE SCALE GENOMIC DNA]</scope>
    <source>
        <strain evidence="3 4">JCM 16345</strain>
    </source>
</reference>
<dbReference type="PROSITE" id="PS51257">
    <property type="entry name" value="PROKAR_LIPOPROTEIN"/>
    <property type="match status" value="1"/>
</dbReference>